<evidence type="ECO:0000256" key="1">
    <source>
        <dbReference type="ARBA" id="ARBA00004651"/>
    </source>
</evidence>
<feature type="transmembrane region" description="Helical" evidence="7">
    <location>
        <begin position="284"/>
        <end position="313"/>
    </location>
</feature>
<dbReference type="EMBL" id="CP038462">
    <property type="protein sequence ID" value="QCC76288.1"/>
    <property type="molecule type" value="Genomic_DNA"/>
</dbReference>
<reference evidence="12" key="3">
    <citation type="journal article" date="2019" name="Int. J. Syst. Evol. Microbiol.">
        <title>The Global Catalogue of Microorganisms (GCM) 10K type strain sequencing project: providing services to taxonomists for standard genome sequencing and annotation.</title>
        <authorList>
            <consortium name="The Broad Institute Genomics Platform"/>
            <consortium name="The Broad Institute Genome Sequencing Center for Infectious Disease"/>
            <person name="Wu L."/>
            <person name="Ma J."/>
        </authorList>
    </citation>
    <scope>NUCLEOTIDE SEQUENCE [LARGE SCALE GENOMIC DNA]</scope>
    <source>
        <strain evidence="12">CCM 7403</strain>
    </source>
</reference>
<reference evidence="10 11" key="1">
    <citation type="journal article" date="2008" name="Int. J. Syst. Evol. Microbiol.">
        <title>Nocardioides daphniae sp. nov., isolated from Daphnia cucullata (Crustacea: Cladocera).</title>
        <authorList>
            <person name="Toth E.M."/>
            <person name="Keki Z."/>
            <person name="Homonnay Z.G."/>
            <person name="Borsodi A.K."/>
            <person name="Marialigeti K."/>
            <person name="Schumann P."/>
        </authorList>
    </citation>
    <scope>NUCLEOTIDE SEQUENCE [LARGE SCALE GENOMIC DNA]</scope>
    <source>
        <strain evidence="10 11">JCM 16608</strain>
    </source>
</reference>
<feature type="transmembrane region" description="Helical" evidence="7">
    <location>
        <begin position="156"/>
        <end position="176"/>
    </location>
</feature>
<accession>A0A4P7UAL7</accession>
<feature type="transmembrane region" description="Helical" evidence="7">
    <location>
        <begin position="102"/>
        <end position="120"/>
    </location>
</feature>
<dbReference type="InterPro" id="IPR011701">
    <property type="entry name" value="MFS"/>
</dbReference>
<dbReference type="Proteomes" id="UP000297025">
    <property type="component" value="Chromosome"/>
</dbReference>
<feature type="transmembrane region" description="Helical" evidence="7">
    <location>
        <begin position="48"/>
        <end position="71"/>
    </location>
</feature>
<dbReference type="KEGG" id="ndp:E2C04_02005"/>
<dbReference type="AlphaFoldDB" id="A0A4P7UAL7"/>
<evidence type="ECO:0000313" key="11">
    <source>
        <dbReference type="Proteomes" id="UP000297025"/>
    </source>
</evidence>
<evidence type="ECO:0000256" key="4">
    <source>
        <dbReference type="ARBA" id="ARBA00022692"/>
    </source>
</evidence>
<feature type="transmembrane region" description="Helical" evidence="7">
    <location>
        <begin position="355"/>
        <end position="386"/>
    </location>
</feature>
<evidence type="ECO:0000256" key="7">
    <source>
        <dbReference type="SAM" id="Phobius"/>
    </source>
</evidence>
<reference evidence="9" key="2">
    <citation type="journal article" date="2014" name="Int. J. Syst. Evol. Microbiol.">
        <title>Complete genome of a new Firmicutes species belonging to the dominant human colonic microbiota ('Ruminococcus bicirculans') reveals two chromosomes and a selective capacity to utilize plant glucans.</title>
        <authorList>
            <consortium name="NISC Comparative Sequencing Program"/>
            <person name="Wegmann U."/>
            <person name="Louis P."/>
            <person name="Goesmann A."/>
            <person name="Henrissat B."/>
            <person name="Duncan S.H."/>
            <person name="Flint H.J."/>
        </authorList>
    </citation>
    <scope>NUCLEOTIDE SEQUENCE</scope>
    <source>
        <strain evidence="9">CCM 7403</strain>
    </source>
</reference>
<evidence type="ECO:0000256" key="6">
    <source>
        <dbReference type="ARBA" id="ARBA00023136"/>
    </source>
</evidence>
<feature type="transmembrane region" description="Helical" evidence="7">
    <location>
        <begin position="12"/>
        <end position="36"/>
    </location>
</feature>
<keyword evidence="3" id="KW-1003">Cell membrane</keyword>
<evidence type="ECO:0000259" key="8">
    <source>
        <dbReference type="PROSITE" id="PS50850"/>
    </source>
</evidence>
<dbReference type="InterPro" id="IPR036259">
    <property type="entry name" value="MFS_trans_sf"/>
</dbReference>
<dbReference type="Gene3D" id="1.20.1250.20">
    <property type="entry name" value="MFS general substrate transporter like domains"/>
    <property type="match status" value="2"/>
</dbReference>
<dbReference type="EMBL" id="BMCK01000001">
    <property type="protein sequence ID" value="GGD08274.1"/>
    <property type="molecule type" value="Genomic_DNA"/>
</dbReference>
<reference evidence="10" key="4">
    <citation type="submission" date="2019-03" db="EMBL/GenBank/DDBJ databases">
        <authorList>
            <person name="Huang Y."/>
        </authorList>
    </citation>
    <scope>NUCLEOTIDE SEQUENCE</scope>
    <source>
        <strain evidence="10">JCM 16608</strain>
    </source>
</reference>
<dbReference type="OrthoDB" id="3285241at2"/>
<gene>
    <name evidence="10" type="ORF">E2C04_02005</name>
    <name evidence="9" type="ORF">GCM10007231_03850</name>
</gene>
<keyword evidence="6 7" id="KW-0472">Membrane</keyword>
<dbReference type="PANTHER" id="PTHR23517:SF3">
    <property type="entry name" value="INTEGRAL MEMBRANE TRANSPORT PROTEIN"/>
    <property type="match status" value="1"/>
</dbReference>
<evidence type="ECO:0000256" key="2">
    <source>
        <dbReference type="ARBA" id="ARBA00022448"/>
    </source>
</evidence>
<evidence type="ECO:0000313" key="9">
    <source>
        <dbReference type="EMBL" id="GGD08274.1"/>
    </source>
</evidence>
<reference evidence="9" key="5">
    <citation type="submission" date="2024-05" db="EMBL/GenBank/DDBJ databases">
        <authorList>
            <person name="Sun Q."/>
            <person name="Sedlacek I."/>
        </authorList>
    </citation>
    <scope>NUCLEOTIDE SEQUENCE</scope>
    <source>
        <strain evidence="9">CCM 7403</strain>
    </source>
</reference>
<dbReference type="PROSITE" id="PS50850">
    <property type="entry name" value="MFS"/>
    <property type="match status" value="1"/>
</dbReference>
<dbReference type="InterPro" id="IPR050171">
    <property type="entry name" value="MFS_Transporters"/>
</dbReference>
<keyword evidence="12" id="KW-1185">Reference proteome</keyword>
<proteinExistence type="predicted"/>
<keyword evidence="5 7" id="KW-1133">Transmembrane helix</keyword>
<dbReference type="PANTHER" id="PTHR23517">
    <property type="entry name" value="RESISTANCE PROTEIN MDTM, PUTATIVE-RELATED-RELATED"/>
    <property type="match status" value="1"/>
</dbReference>
<evidence type="ECO:0000313" key="12">
    <source>
        <dbReference type="Proteomes" id="UP000630594"/>
    </source>
</evidence>
<dbReference type="RefSeq" id="WP_135831337.1">
    <property type="nucleotide sequence ID" value="NZ_BMCK01000001.1"/>
</dbReference>
<dbReference type="Pfam" id="PF07690">
    <property type="entry name" value="MFS_1"/>
    <property type="match status" value="1"/>
</dbReference>
<evidence type="ECO:0000256" key="5">
    <source>
        <dbReference type="ARBA" id="ARBA00022989"/>
    </source>
</evidence>
<sequence>MTTSPDFRIRDVALVAYGPTIVNSIGHGAIAPMIALHARALGADVPTAATVVALLGLGMLLGSLPAGALIARIGERRTLMIVGFVDGAAMLAAALTPTLWGLSLAIIVSGLSWSAFLLARQGFMIDAVPKEMMARAMAGLGGSHRVGLFLGPLLGAGAVALFGLPAAFVLGAAMSASSALMARLMPDLGQDGREVAQSTGHLSVVSVLVAHRRTLLTLGSAILLIGACRAFRTSLFPLWADHIGMSPTETSLVFAAAALVDIAFVYPGGWLMDTYGRMVVALPVIVAGALSLLVLPLAGGIVSMTAVMVLMAAGNGLSSGINMTLGADVAPVEGRAQFLGGWRLMGDVGISGGPLLVSAIAAVAPLGVVAVILGVVMTLGTGWVGWWTHQVDVRRRAAGV</sequence>
<name>A0A4P7UAL7_9ACTN</name>
<feature type="transmembrane region" description="Helical" evidence="7">
    <location>
        <begin position="252"/>
        <end position="272"/>
    </location>
</feature>
<organism evidence="10 11">
    <name type="scientific">Nocardioides daphniae</name>
    <dbReference type="NCBI Taxonomy" id="402297"/>
    <lineage>
        <taxon>Bacteria</taxon>
        <taxon>Bacillati</taxon>
        <taxon>Actinomycetota</taxon>
        <taxon>Actinomycetes</taxon>
        <taxon>Propionibacteriales</taxon>
        <taxon>Nocardioidaceae</taxon>
        <taxon>Nocardioides</taxon>
    </lineage>
</organism>
<dbReference type="InterPro" id="IPR020846">
    <property type="entry name" value="MFS_dom"/>
</dbReference>
<evidence type="ECO:0000313" key="10">
    <source>
        <dbReference type="EMBL" id="QCC76288.1"/>
    </source>
</evidence>
<feature type="domain" description="Major facilitator superfamily (MFS) profile" evidence="8">
    <location>
        <begin position="12"/>
        <end position="392"/>
    </location>
</feature>
<protein>
    <submittedName>
        <fullName evidence="10">MFS transporter</fullName>
    </submittedName>
</protein>
<dbReference type="Proteomes" id="UP000630594">
    <property type="component" value="Unassembled WGS sequence"/>
</dbReference>
<evidence type="ECO:0000256" key="3">
    <source>
        <dbReference type="ARBA" id="ARBA00022475"/>
    </source>
</evidence>
<feature type="transmembrane region" description="Helical" evidence="7">
    <location>
        <begin position="215"/>
        <end position="232"/>
    </location>
</feature>
<dbReference type="GO" id="GO:0005886">
    <property type="term" value="C:plasma membrane"/>
    <property type="evidence" value="ECO:0007669"/>
    <property type="project" value="UniProtKB-SubCell"/>
</dbReference>
<keyword evidence="4 7" id="KW-0812">Transmembrane</keyword>
<keyword evidence="2" id="KW-0813">Transport</keyword>
<dbReference type="CDD" id="cd17325">
    <property type="entry name" value="MFS_MdtG_SLC18_like"/>
    <property type="match status" value="1"/>
</dbReference>
<dbReference type="SUPFAM" id="SSF103473">
    <property type="entry name" value="MFS general substrate transporter"/>
    <property type="match status" value="1"/>
</dbReference>
<dbReference type="GO" id="GO:0022857">
    <property type="term" value="F:transmembrane transporter activity"/>
    <property type="evidence" value="ECO:0007669"/>
    <property type="project" value="InterPro"/>
</dbReference>
<comment type="subcellular location">
    <subcellularLocation>
        <location evidence="1">Cell membrane</location>
        <topology evidence="1">Multi-pass membrane protein</topology>
    </subcellularLocation>
</comment>